<dbReference type="AlphaFoldDB" id="A0A0E9TYF6"/>
<name>A0A0E9TYF6_ANGAN</name>
<evidence type="ECO:0000313" key="1">
    <source>
        <dbReference type="EMBL" id="JAH58497.1"/>
    </source>
</evidence>
<sequence length="20" mass="2303">MSASLRIEWNCVQFASEAFL</sequence>
<reference evidence="1" key="2">
    <citation type="journal article" date="2015" name="Fish Shellfish Immunol.">
        <title>Early steps in the European eel (Anguilla anguilla)-Vibrio vulnificus interaction in the gills: Role of the RtxA13 toxin.</title>
        <authorList>
            <person name="Callol A."/>
            <person name="Pajuelo D."/>
            <person name="Ebbesson L."/>
            <person name="Teles M."/>
            <person name="MacKenzie S."/>
            <person name="Amaro C."/>
        </authorList>
    </citation>
    <scope>NUCLEOTIDE SEQUENCE</scope>
</reference>
<organism evidence="1">
    <name type="scientific">Anguilla anguilla</name>
    <name type="common">European freshwater eel</name>
    <name type="synonym">Muraena anguilla</name>
    <dbReference type="NCBI Taxonomy" id="7936"/>
    <lineage>
        <taxon>Eukaryota</taxon>
        <taxon>Metazoa</taxon>
        <taxon>Chordata</taxon>
        <taxon>Craniata</taxon>
        <taxon>Vertebrata</taxon>
        <taxon>Euteleostomi</taxon>
        <taxon>Actinopterygii</taxon>
        <taxon>Neopterygii</taxon>
        <taxon>Teleostei</taxon>
        <taxon>Anguilliformes</taxon>
        <taxon>Anguillidae</taxon>
        <taxon>Anguilla</taxon>
    </lineage>
</organism>
<accession>A0A0E9TYF6</accession>
<dbReference type="EMBL" id="GBXM01050080">
    <property type="protein sequence ID" value="JAH58497.1"/>
    <property type="molecule type" value="Transcribed_RNA"/>
</dbReference>
<proteinExistence type="predicted"/>
<reference evidence="1" key="1">
    <citation type="submission" date="2014-11" db="EMBL/GenBank/DDBJ databases">
        <authorList>
            <person name="Amaro Gonzalez C."/>
        </authorList>
    </citation>
    <scope>NUCLEOTIDE SEQUENCE</scope>
</reference>
<protein>
    <submittedName>
        <fullName evidence="1">Uncharacterized protein</fullName>
    </submittedName>
</protein>